<proteinExistence type="predicted"/>
<name>A0A7I7QNJ5_9MYCO</name>
<feature type="region of interest" description="Disordered" evidence="1">
    <location>
        <begin position="144"/>
        <end position="177"/>
    </location>
</feature>
<dbReference type="KEGG" id="msei:MSEDJ_16860"/>
<organism evidence="3 4">
    <name type="scientific">Mycolicibacterium sediminis</name>
    <dbReference type="NCBI Taxonomy" id="1286180"/>
    <lineage>
        <taxon>Bacteria</taxon>
        <taxon>Bacillati</taxon>
        <taxon>Actinomycetota</taxon>
        <taxon>Actinomycetes</taxon>
        <taxon>Mycobacteriales</taxon>
        <taxon>Mycobacteriaceae</taxon>
        <taxon>Mycolicibacterium</taxon>
    </lineage>
</organism>
<evidence type="ECO:0000256" key="1">
    <source>
        <dbReference type="SAM" id="MobiDB-lite"/>
    </source>
</evidence>
<dbReference type="Proteomes" id="UP000467193">
    <property type="component" value="Chromosome"/>
</dbReference>
<evidence type="ECO:0008006" key="5">
    <source>
        <dbReference type="Google" id="ProtNLM"/>
    </source>
</evidence>
<feature type="signal peptide" evidence="2">
    <location>
        <begin position="1"/>
        <end position="43"/>
    </location>
</feature>
<evidence type="ECO:0000256" key="2">
    <source>
        <dbReference type="SAM" id="SignalP"/>
    </source>
</evidence>
<feature type="chain" id="PRO_5029824904" description="Protein kinase" evidence="2">
    <location>
        <begin position="44"/>
        <end position="177"/>
    </location>
</feature>
<gene>
    <name evidence="3" type="ORF">MSEDJ_16860</name>
</gene>
<evidence type="ECO:0000313" key="3">
    <source>
        <dbReference type="EMBL" id="BBY27590.1"/>
    </source>
</evidence>
<evidence type="ECO:0000313" key="4">
    <source>
        <dbReference type="Proteomes" id="UP000467193"/>
    </source>
</evidence>
<dbReference type="AlphaFoldDB" id="A0A7I7QNJ5"/>
<sequence length="177" mass="18236">MGTRAITRRVVSWKSMSASPFRLTLAASAGAVLVAIGVPAASAAPSTDARGYVDSTASCPSPSVVVEFGSTDSSRVAICTSNGDYQYRGVRIRDGAKVILDAERKDGGAFVAENDGIEYEVAAKSLIISSGENVIREEPWIDFHTPGAATAPSTGTSPTPTKTTPLPPPLPAERGAG</sequence>
<keyword evidence="2" id="KW-0732">Signal</keyword>
<protein>
    <recommendedName>
        <fullName evidence="5">Protein kinase</fullName>
    </recommendedName>
</protein>
<keyword evidence="4" id="KW-1185">Reference proteome</keyword>
<dbReference type="EMBL" id="AP022588">
    <property type="protein sequence ID" value="BBY27590.1"/>
    <property type="molecule type" value="Genomic_DNA"/>
</dbReference>
<accession>A0A7I7QNJ5</accession>
<reference evidence="3 4" key="1">
    <citation type="journal article" date="2019" name="Emerg. Microbes Infect.">
        <title>Comprehensive subspecies identification of 175 nontuberculous mycobacteria species based on 7547 genomic profiles.</title>
        <authorList>
            <person name="Matsumoto Y."/>
            <person name="Kinjo T."/>
            <person name="Motooka D."/>
            <person name="Nabeya D."/>
            <person name="Jung N."/>
            <person name="Uechi K."/>
            <person name="Horii T."/>
            <person name="Iida T."/>
            <person name="Fujita J."/>
            <person name="Nakamura S."/>
        </authorList>
    </citation>
    <scope>NUCLEOTIDE SEQUENCE [LARGE SCALE GENOMIC DNA]</scope>
    <source>
        <strain evidence="3 4">JCM 17899</strain>
    </source>
</reference>
<feature type="compositionally biased region" description="Low complexity" evidence="1">
    <location>
        <begin position="145"/>
        <end position="164"/>
    </location>
</feature>